<protein>
    <submittedName>
        <fullName evidence="3">Drug/metabolite transporter (DMT)-like permease</fullName>
    </submittedName>
</protein>
<feature type="transmembrane region" description="Helical" evidence="1">
    <location>
        <begin position="93"/>
        <end position="110"/>
    </location>
</feature>
<evidence type="ECO:0000256" key="1">
    <source>
        <dbReference type="SAM" id="Phobius"/>
    </source>
</evidence>
<dbReference type="Gene3D" id="1.10.3730.20">
    <property type="match status" value="2"/>
</dbReference>
<feature type="transmembrane region" description="Helical" evidence="1">
    <location>
        <begin position="61"/>
        <end position="81"/>
    </location>
</feature>
<proteinExistence type="predicted"/>
<dbReference type="EMBL" id="JAVDQD010000002">
    <property type="protein sequence ID" value="MDR6238676.1"/>
    <property type="molecule type" value="Genomic_DNA"/>
</dbReference>
<gene>
    <name evidence="3" type="ORF">HNQ88_001713</name>
</gene>
<evidence type="ECO:0000313" key="3">
    <source>
        <dbReference type="EMBL" id="MDR6238676.1"/>
    </source>
</evidence>
<dbReference type="Pfam" id="PF00892">
    <property type="entry name" value="EamA"/>
    <property type="match status" value="1"/>
</dbReference>
<name>A0AAE4BRH7_9BACT</name>
<dbReference type="SUPFAM" id="SSF103481">
    <property type="entry name" value="Multidrug resistance efflux transporter EmrE"/>
    <property type="match status" value="2"/>
</dbReference>
<dbReference type="Proteomes" id="UP001185092">
    <property type="component" value="Unassembled WGS sequence"/>
</dbReference>
<feature type="transmembrane region" description="Helical" evidence="1">
    <location>
        <begin position="211"/>
        <end position="229"/>
    </location>
</feature>
<dbReference type="RefSeq" id="WP_309938184.1">
    <property type="nucleotide sequence ID" value="NZ_AP025305.1"/>
</dbReference>
<feature type="transmembrane region" description="Helical" evidence="1">
    <location>
        <begin position="146"/>
        <end position="166"/>
    </location>
</feature>
<comment type="caution">
    <text evidence="3">The sequence shown here is derived from an EMBL/GenBank/DDBJ whole genome shotgun (WGS) entry which is preliminary data.</text>
</comment>
<sequence>MEFLWLSVMFSVVNGATFKVFKKQEIDTFQAIVVNYFMALFLGVMLSSNEFSPSHFMQPQWALYSVAIGAMLIGTFFIMGLTAQKVGISVTQVASKMAVIVVVIHAVFYFGESIPWLKGLGIVLAVLGVILSSISSKSSGFDRKYTYLPFLLFLLAGVLDTTFNVAKKLHINEGHNEYFLASTFLVAGMIGVAVEAYNIFWKAKKVKLKNVIGGLLLGMFNFGSIYFLIKALGVPDWDSSTIFPVRNMSVVAFSVIAGFAFFKEKYSKLNWLGIVMALLAIYLIGK</sequence>
<keyword evidence="1" id="KW-0812">Transmembrane</keyword>
<organism evidence="3 4">
    <name type="scientific">Aureibacter tunicatorum</name>
    <dbReference type="NCBI Taxonomy" id="866807"/>
    <lineage>
        <taxon>Bacteria</taxon>
        <taxon>Pseudomonadati</taxon>
        <taxon>Bacteroidota</taxon>
        <taxon>Cytophagia</taxon>
        <taxon>Cytophagales</taxon>
        <taxon>Persicobacteraceae</taxon>
        <taxon>Aureibacter</taxon>
    </lineage>
</organism>
<dbReference type="InterPro" id="IPR037185">
    <property type="entry name" value="EmrE-like"/>
</dbReference>
<feature type="domain" description="EamA" evidence="2">
    <location>
        <begin position="151"/>
        <end position="284"/>
    </location>
</feature>
<dbReference type="AlphaFoldDB" id="A0AAE4BRH7"/>
<keyword evidence="4" id="KW-1185">Reference proteome</keyword>
<keyword evidence="1" id="KW-1133">Transmembrane helix</keyword>
<accession>A0AAE4BRH7</accession>
<feature type="transmembrane region" description="Helical" evidence="1">
    <location>
        <begin position="178"/>
        <end position="199"/>
    </location>
</feature>
<keyword evidence="1" id="KW-0472">Membrane</keyword>
<feature type="transmembrane region" description="Helical" evidence="1">
    <location>
        <begin position="269"/>
        <end position="285"/>
    </location>
</feature>
<feature type="transmembrane region" description="Helical" evidence="1">
    <location>
        <begin position="29"/>
        <end position="49"/>
    </location>
</feature>
<evidence type="ECO:0000313" key="4">
    <source>
        <dbReference type="Proteomes" id="UP001185092"/>
    </source>
</evidence>
<reference evidence="3" key="1">
    <citation type="submission" date="2023-07" db="EMBL/GenBank/DDBJ databases">
        <title>Genomic Encyclopedia of Type Strains, Phase IV (KMG-IV): sequencing the most valuable type-strain genomes for metagenomic binning, comparative biology and taxonomic classification.</title>
        <authorList>
            <person name="Goeker M."/>
        </authorList>
    </citation>
    <scope>NUCLEOTIDE SEQUENCE</scope>
    <source>
        <strain evidence="3">DSM 26174</strain>
    </source>
</reference>
<evidence type="ECO:0000259" key="2">
    <source>
        <dbReference type="Pfam" id="PF00892"/>
    </source>
</evidence>
<dbReference type="InterPro" id="IPR000620">
    <property type="entry name" value="EamA_dom"/>
</dbReference>
<feature type="transmembrane region" description="Helical" evidence="1">
    <location>
        <begin position="241"/>
        <end position="262"/>
    </location>
</feature>
<dbReference type="GO" id="GO:0016020">
    <property type="term" value="C:membrane"/>
    <property type="evidence" value="ECO:0007669"/>
    <property type="project" value="InterPro"/>
</dbReference>
<feature type="transmembrane region" description="Helical" evidence="1">
    <location>
        <begin position="116"/>
        <end position="134"/>
    </location>
</feature>